<proteinExistence type="predicted"/>
<comment type="caution">
    <text evidence="1">The sequence shown here is derived from an EMBL/GenBank/DDBJ whole genome shotgun (WGS) entry which is preliminary data.</text>
</comment>
<evidence type="ECO:0000313" key="1">
    <source>
        <dbReference type="EMBL" id="KAI9913374.1"/>
    </source>
</evidence>
<sequence length="371" mass="42374">MIACDPHLRDSLANDGLEVVANEGHTKLLGILQSPTRPHSTRFDSLLPQMVARCQLWKFRGRTLRGRAVLLRSVILPLLWYVAAVTPIPPKLLIKSEIFAKPSSSKNQFELIDKWLYWPTTKGGLGLPSTKEFGPSLGLCSLRDSITFARRYVTHYQDGLNRPRPTTQPVWTVAAKRSISCMFRYPILLQPQQDGLAWEVSGFRSSRIGGFSVTAISILTFYPDTNTTCQSGLISCLQFEQHGKLFTAIALYLESPVRWQGIAYLQDLAFASGRLEQFGHRNLLRVFHIIRAATLYPIWIHRNHRIFQHVQSSTLYIRGRAIAYTKLHLTRIIMMSPCPKVTRLSRQVLRRLEMPHKYPRTDQGFFLDAVM</sequence>
<dbReference type="EMBL" id="CM047583">
    <property type="protein sequence ID" value="KAI9913374.1"/>
    <property type="molecule type" value="Genomic_DNA"/>
</dbReference>
<organism evidence="1 2">
    <name type="scientific">Peronosclerospora sorghi</name>
    <dbReference type="NCBI Taxonomy" id="230839"/>
    <lineage>
        <taxon>Eukaryota</taxon>
        <taxon>Sar</taxon>
        <taxon>Stramenopiles</taxon>
        <taxon>Oomycota</taxon>
        <taxon>Peronosporomycetes</taxon>
        <taxon>Peronosporales</taxon>
        <taxon>Peronosporaceae</taxon>
        <taxon>Peronosclerospora</taxon>
    </lineage>
</organism>
<reference evidence="1 2" key="1">
    <citation type="journal article" date="2022" name="bioRxiv">
        <title>The genome of the oomycete Peronosclerospora sorghi, a cosmopolitan pathogen of maize and sorghum, is inflated with dispersed pseudogenes.</title>
        <authorList>
            <person name="Fletcher K."/>
            <person name="Martin F."/>
            <person name="Isakeit T."/>
            <person name="Cavanaugh K."/>
            <person name="Magill C."/>
            <person name="Michelmore R."/>
        </authorList>
    </citation>
    <scope>NUCLEOTIDE SEQUENCE [LARGE SCALE GENOMIC DNA]</scope>
    <source>
        <strain evidence="1">P6</strain>
    </source>
</reference>
<name>A0ACC0W3Q6_9STRA</name>
<gene>
    <name evidence="1" type="ORF">PsorP6_006099</name>
</gene>
<accession>A0ACC0W3Q6</accession>
<dbReference type="Proteomes" id="UP001163321">
    <property type="component" value="Chromosome 4"/>
</dbReference>
<keyword evidence="2" id="KW-1185">Reference proteome</keyword>
<evidence type="ECO:0000313" key="2">
    <source>
        <dbReference type="Proteomes" id="UP001163321"/>
    </source>
</evidence>
<protein>
    <submittedName>
        <fullName evidence="1">Uncharacterized protein</fullName>
    </submittedName>
</protein>